<reference evidence="3" key="1">
    <citation type="journal article" date="2014" name="Int. J. Syst. Evol. Microbiol.">
        <title>Complete genome sequence of Corynebacterium casei LMG S-19264T (=DSM 44701T), isolated from a smear-ripened cheese.</title>
        <authorList>
            <consortium name="US DOE Joint Genome Institute (JGI-PGF)"/>
            <person name="Walter F."/>
            <person name="Albersmeier A."/>
            <person name="Kalinowski J."/>
            <person name="Ruckert C."/>
        </authorList>
    </citation>
    <scope>NUCLEOTIDE SEQUENCE</scope>
    <source>
        <strain evidence="3">KCTC 32020</strain>
    </source>
</reference>
<sequence length="474" mass="52233">MREISYEEGLRQLAGGPHDFRDELRLAILSRASYESPQAIDRDRRRLLPADWSLLDDPDDRAIDRNATSGFVAMTFVDERKRHLVIAFRGSDTLNDWSGPNLALSADGSILEELGVAAQTERVERQLGELQQAFLPDWHVQFEQALDYTRRVVQKYQPLGYRIEVTGHGSGGSMAQLASATFALPGAAFDPLGAKNVARSGGYRTWAMRHGFDPEAVFDAGWQTYGNTFVSFLVNNSEVSHETGPHLGRTRGITGLGGRQGFADHAKYVAGIVGGGIGETLDGIPLLGRAAKSLPEVAARSVEWGQRLEKAARGADLGEKHEMDRLIRVLEEAVREGELQRWGLHDPLLRQSLEATRRLEAALGRPFDESSRKLAYGAWLAARHEGLSRVDHVVLNAATPDLRAGVFAFAVQGDPRDPAHHRARFGTDEALARPLDETVRQVALLDTVWKAQDMRGPDMRQEASAFGAPVRRPA</sequence>
<evidence type="ECO:0000313" key="4">
    <source>
        <dbReference type="Proteomes" id="UP000636453"/>
    </source>
</evidence>
<dbReference type="InterPro" id="IPR029058">
    <property type="entry name" value="AB_hydrolase_fold"/>
</dbReference>
<feature type="domain" description="Fungal lipase-type" evidence="1">
    <location>
        <begin position="85"/>
        <end position="183"/>
    </location>
</feature>
<dbReference type="Proteomes" id="UP000636453">
    <property type="component" value="Unassembled WGS sequence"/>
</dbReference>
<evidence type="ECO:0000259" key="2">
    <source>
        <dbReference type="Pfam" id="PF20410"/>
    </source>
</evidence>
<keyword evidence="4" id="KW-1185">Reference proteome</keyword>
<dbReference type="InterPro" id="IPR046519">
    <property type="entry name" value="X-Tfes_XVIPCD"/>
</dbReference>
<dbReference type="InterPro" id="IPR002921">
    <property type="entry name" value="Fungal_lipase-type"/>
</dbReference>
<reference evidence="3" key="2">
    <citation type="submission" date="2020-09" db="EMBL/GenBank/DDBJ databases">
        <authorList>
            <person name="Sun Q."/>
            <person name="Kim S."/>
        </authorList>
    </citation>
    <scope>NUCLEOTIDE SEQUENCE</scope>
    <source>
        <strain evidence="3">KCTC 32020</strain>
    </source>
</reference>
<dbReference type="RefSeq" id="WP_146473871.1">
    <property type="nucleotide sequence ID" value="NZ_BNCF01000010.1"/>
</dbReference>
<comment type="caution">
    <text evidence="3">The sequence shown here is derived from an EMBL/GenBank/DDBJ whole genome shotgun (WGS) entry which is preliminary data.</text>
</comment>
<evidence type="ECO:0008006" key="5">
    <source>
        <dbReference type="Google" id="ProtNLM"/>
    </source>
</evidence>
<organism evidence="3 4">
    <name type="scientific">Vulcaniibacterium thermophilum</name>
    <dbReference type="NCBI Taxonomy" id="1169913"/>
    <lineage>
        <taxon>Bacteria</taxon>
        <taxon>Pseudomonadati</taxon>
        <taxon>Pseudomonadota</taxon>
        <taxon>Gammaproteobacteria</taxon>
        <taxon>Lysobacterales</taxon>
        <taxon>Lysobacteraceae</taxon>
        <taxon>Vulcaniibacterium</taxon>
    </lineage>
</organism>
<name>A0A918Z5Y0_9GAMM</name>
<dbReference type="Pfam" id="PF01764">
    <property type="entry name" value="Lipase_3"/>
    <property type="match status" value="1"/>
</dbReference>
<evidence type="ECO:0000259" key="1">
    <source>
        <dbReference type="Pfam" id="PF01764"/>
    </source>
</evidence>
<proteinExistence type="predicted"/>
<gene>
    <name evidence="3" type="ORF">GCM10007167_19490</name>
</gene>
<evidence type="ECO:0000313" key="3">
    <source>
        <dbReference type="EMBL" id="GHE37430.1"/>
    </source>
</evidence>
<dbReference type="Pfam" id="PF20410">
    <property type="entry name" value="X-Tfes_XVIPCD"/>
    <property type="match status" value="1"/>
</dbReference>
<protein>
    <recommendedName>
        <fullName evidence="5">Lipase (Class 3)</fullName>
    </recommendedName>
</protein>
<dbReference type="AlphaFoldDB" id="A0A918Z5Y0"/>
<dbReference type="Gene3D" id="3.40.50.1820">
    <property type="entry name" value="alpha/beta hydrolase"/>
    <property type="match status" value="1"/>
</dbReference>
<dbReference type="EMBL" id="BNCF01000010">
    <property type="protein sequence ID" value="GHE37430.1"/>
    <property type="molecule type" value="Genomic_DNA"/>
</dbReference>
<dbReference type="OrthoDB" id="6006057at2"/>
<feature type="domain" description="X-Tfes XVIPCD" evidence="2">
    <location>
        <begin position="347"/>
        <end position="443"/>
    </location>
</feature>
<dbReference type="SUPFAM" id="SSF53474">
    <property type="entry name" value="alpha/beta-Hydrolases"/>
    <property type="match status" value="1"/>
</dbReference>
<accession>A0A918Z5Y0</accession>
<dbReference type="GO" id="GO:0006629">
    <property type="term" value="P:lipid metabolic process"/>
    <property type="evidence" value="ECO:0007669"/>
    <property type="project" value="InterPro"/>
</dbReference>